<evidence type="ECO:0000313" key="1">
    <source>
        <dbReference type="EMBL" id="GAA3367343.1"/>
    </source>
</evidence>
<proteinExistence type="predicted"/>
<evidence type="ECO:0000313" key="2">
    <source>
        <dbReference type="EMBL" id="GAA3380354.1"/>
    </source>
</evidence>
<reference evidence="1" key="3">
    <citation type="submission" date="2023-12" db="EMBL/GenBank/DDBJ databases">
        <authorList>
            <person name="Sun Q."/>
            <person name="Inoue M."/>
        </authorList>
    </citation>
    <scope>NUCLEOTIDE SEQUENCE</scope>
    <source>
        <strain evidence="1">JCM 9651</strain>
    </source>
</reference>
<evidence type="ECO:0000313" key="3">
    <source>
        <dbReference type="Proteomes" id="UP001499990"/>
    </source>
</evidence>
<protein>
    <submittedName>
        <fullName evidence="1">Uncharacterized protein</fullName>
    </submittedName>
</protein>
<dbReference type="EMBL" id="BAAAYL010000001">
    <property type="protein sequence ID" value="GAA3367343.1"/>
    <property type="molecule type" value="Genomic_DNA"/>
</dbReference>
<organism evidence="1 3">
    <name type="scientific">Streptomyces sannanensis</name>
    <dbReference type="NCBI Taxonomy" id="285536"/>
    <lineage>
        <taxon>Bacteria</taxon>
        <taxon>Bacillati</taxon>
        <taxon>Actinomycetota</taxon>
        <taxon>Actinomycetes</taxon>
        <taxon>Kitasatosporales</taxon>
        <taxon>Streptomycetaceae</taxon>
        <taxon>Streptomyces</taxon>
    </lineage>
</organism>
<accession>A0ABP6S3S7</accession>
<sequence length="92" mass="10265">MMMLTCAWCPLRPPHPHTMSREILPKSIKITIYSWSTNCGVPLSMPQLPVTVLGQGRRRLDGSVTRMITPLCLADGPARAGMMLFQQRDVCP</sequence>
<reference evidence="3" key="2">
    <citation type="journal article" date="2019" name="Int. J. Syst. Evol. Microbiol.">
        <title>The Global Catalogue of Microorganisms (GCM) 10K type strain sequencing project: providing services to taxonomists for standard genome sequencing and annotation.</title>
        <authorList>
            <consortium name="The Broad Institute Genomics Platform"/>
            <consortium name="The Broad Institute Genome Sequencing Center for Infectious Disease"/>
            <person name="Wu L."/>
            <person name="Ma J."/>
        </authorList>
    </citation>
    <scope>NUCLEOTIDE SEQUENCE [LARGE SCALE GENOMIC DNA]</scope>
    <source>
        <strain evidence="3">JCM 9651</strain>
    </source>
</reference>
<dbReference type="EMBL" id="BAAAYL010000001">
    <property type="protein sequence ID" value="GAA3380354.1"/>
    <property type="molecule type" value="Genomic_DNA"/>
</dbReference>
<gene>
    <name evidence="1" type="ORF">GCM10020367_01200</name>
    <name evidence="2" type="ORF">GCM10020367_67640</name>
</gene>
<name>A0ABP6S3S7_9ACTN</name>
<dbReference type="Proteomes" id="UP001499990">
    <property type="component" value="Unassembled WGS sequence"/>
</dbReference>
<reference evidence="1" key="1">
    <citation type="journal article" date="2014" name="Int. J. Syst. Evol. Microbiol.">
        <title>Complete genome of a new Firmicutes species belonging to the dominant human colonic microbiota ('Ruminococcus bicirculans') reveals two chromosomes and a selective capacity to utilize plant glucans.</title>
        <authorList>
            <consortium name="NISC Comparative Sequencing Program"/>
            <person name="Wegmann U."/>
            <person name="Louis P."/>
            <person name="Goesmann A."/>
            <person name="Henrissat B."/>
            <person name="Duncan S.H."/>
            <person name="Flint H.J."/>
        </authorList>
    </citation>
    <scope>NUCLEOTIDE SEQUENCE</scope>
    <source>
        <strain evidence="1">JCM 9651</strain>
    </source>
</reference>
<keyword evidence="3" id="KW-1185">Reference proteome</keyword>
<comment type="caution">
    <text evidence="1">The sequence shown here is derived from an EMBL/GenBank/DDBJ whole genome shotgun (WGS) entry which is preliminary data.</text>
</comment>